<dbReference type="InterPro" id="IPR046335">
    <property type="entry name" value="LacI/GalR-like_sensor"/>
</dbReference>
<dbReference type="PANTHER" id="PTHR30146:SF155">
    <property type="entry name" value="ALANINE RACEMASE"/>
    <property type="match status" value="1"/>
</dbReference>
<gene>
    <name evidence="5" type="ORF">NFC73_09060</name>
</gene>
<organism evidence="5 6">
    <name type="scientific">Pseudarthrobacter humi</name>
    <dbReference type="NCBI Taxonomy" id="2952523"/>
    <lineage>
        <taxon>Bacteria</taxon>
        <taxon>Bacillati</taxon>
        <taxon>Actinomycetota</taxon>
        <taxon>Actinomycetes</taxon>
        <taxon>Micrococcales</taxon>
        <taxon>Micrococcaceae</taxon>
        <taxon>Pseudarthrobacter</taxon>
    </lineage>
</organism>
<protein>
    <submittedName>
        <fullName evidence="5">Substrate-binding domain-containing protein</fullName>
    </submittedName>
</protein>
<dbReference type="InterPro" id="IPR001034">
    <property type="entry name" value="DeoR_HTH"/>
</dbReference>
<evidence type="ECO:0000313" key="6">
    <source>
        <dbReference type="Proteomes" id="UP001524318"/>
    </source>
</evidence>
<dbReference type="Gene3D" id="1.10.10.10">
    <property type="entry name" value="Winged helix-like DNA-binding domain superfamily/Winged helix DNA-binding domain"/>
    <property type="match status" value="1"/>
</dbReference>
<keyword evidence="1" id="KW-0805">Transcription regulation</keyword>
<keyword evidence="2" id="KW-0238">DNA-binding</keyword>
<feature type="domain" description="HTH deoR-type" evidence="4">
    <location>
        <begin position="3"/>
        <end position="58"/>
    </location>
</feature>
<dbReference type="InterPro" id="IPR036390">
    <property type="entry name" value="WH_DNA-bd_sf"/>
</dbReference>
<evidence type="ECO:0000256" key="2">
    <source>
        <dbReference type="ARBA" id="ARBA00023125"/>
    </source>
</evidence>
<dbReference type="Pfam" id="PF13377">
    <property type="entry name" value="Peripla_BP_3"/>
    <property type="match status" value="1"/>
</dbReference>
<dbReference type="Proteomes" id="UP001524318">
    <property type="component" value="Unassembled WGS sequence"/>
</dbReference>
<reference evidence="5 6" key="1">
    <citation type="submission" date="2022-06" db="EMBL/GenBank/DDBJ databases">
        <title>Pseudarthrobacter sp. strain RMG13 Genome sequencing and assembly.</title>
        <authorList>
            <person name="Kim I."/>
        </authorList>
    </citation>
    <scope>NUCLEOTIDE SEQUENCE [LARGE SCALE GENOMIC DNA]</scope>
    <source>
        <strain evidence="5 6">RMG13</strain>
    </source>
</reference>
<name>A0ABT1LQ94_9MICC</name>
<dbReference type="Pfam" id="PF08220">
    <property type="entry name" value="HTH_DeoR"/>
    <property type="match status" value="1"/>
</dbReference>
<comment type="caution">
    <text evidence="5">The sequence shown here is derived from an EMBL/GenBank/DDBJ whole genome shotgun (WGS) entry which is preliminary data.</text>
</comment>
<dbReference type="SMART" id="SM00420">
    <property type="entry name" value="HTH_DEOR"/>
    <property type="match status" value="1"/>
</dbReference>
<evidence type="ECO:0000313" key="5">
    <source>
        <dbReference type="EMBL" id="MCP8999878.1"/>
    </source>
</evidence>
<evidence type="ECO:0000256" key="3">
    <source>
        <dbReference type="ARBA" id="ARBA00023163"/>
    </source>
</evidence>
<dbReference type="EMBL" id="JANCLV010000005">
    <property type="protein sequence ID" value="MCP8999878.1"/>
    <property type="molecule type" value="Genomic_DNA"/>
</dbReference>
<proteinExistence type="predicted"/>
<dbReference type="InterPro" id="IPR028082">
    <property type="entry name" value="Peripla_BP_I"/>
</dbReference>
<dbReference type="InterPro" id="IPR018356">
    <property type="entry name" value="Tscrpt_reg_HTH_DeoR_CS"/>
</dbReference>
<evidence type="ECO:0000256" key="1">
    <source>
        <dbReference type="ARBA" id="ARBA00023015"/>
    </source>
</evidence>
<dbReference type="PROSITE" id="PS51000">
    <property type="entry name" value="HTH_DEOR_2"/>
    <property type="match status" value="1"/>
</dbReference>
<dbReference type="InterPro" id="IPR036388">
    <property type="entry name" value="WH-like_DNA-bd_sf"/>
</dbReference>
<dbReference type="PANTHER" id="PTHR30146">
    <property type="entry name" value="LACI-RELATED TRANSCRIPTIONAL REPRESSOR"/>
    <property type="match status" value="1"/>
</dbReference>
<keyword evidence="6" id="KW-1185">Reference proteome</keyword>
<sequence>MLAEERQKLILEHIRLYGRVRAVDMARELNVAEVTIRRDLNGLHSAGMLSRIHGGAVRRGQEQPGSPGQKLVGIVVPSSLYYFSEVIRGAESAAERFGVRLVLGVSDYGAVEQDRVRRMIALGVEGILLATAAGDSDPGAATWLEDISVPTVLMERAFGSPNLKREMDHVRTDHRAGAVLALRHLHGLGHRSIAVAMSATPTSYWLELGCRDAWEILGLTNEPDVVQLGRVGGDGVPAELEQLLDRCLADGTRAFFVHNDMAAALLVELAFQRGLRIPEDIAVVAYDDVTASMAPVPLTAVSPPKQAVGSLALEQLMRNIGYGSTAAGPVSHISLLPTLHIRESCGARETLSDR</sequence>
<dbReference type="Gene3D" id="3.40.50.2300">
    <property type="match status" value="2"/>
</dbReference>
<keyword evidence="3" id="KW-0804">Transcription</keyword>
<evidence type="ECO:0000259" key="4">
    <source>
        <dbReference type="PROSITE" id="PS51000"/>
    </source>
</evidence>
<dbReference type="SUPFAM" id="SSF53822">
    <property type="entry name" value="Periplasmic binding protein-like I"/>
    <property type="match status" value="1"/>
</dbReference>
<dbReference type="PRINTS" id="PR00037">
    <property type="entry name" value="HTHLACR"/>
</dbReference>
<accession>A0ABT1LQ94</accession>
<dbReference type="RefSeq" id="WP_254749524.1">
    <property type="nucleotide sequence ID" value="NZ_JANCLV010000005.1"/>
</dbReference>
<dbReference type="SUPFAM" id="SSF46785">
    <property type="entry name" value="Winged helix' DNA-binding domain"/>
    <property type="match status" value="1"/>
</dbReference>
<dbReference type="PROSITE" id="PS00894">
    <property type="entry name" value="HTH_DEOR_1"/>
    <property type="match status" value="1"/>
</dbReference>